<evidence type="ECO:0000313" key="1">
    <source>
        <dbReference type="EMBL" id="AQP43823.1"/>
    </source>
</evidence>
<dbReference type="STRING" id="1610493.RPIT_02485"/>
<dbReference type="OrthoDB" id="3729402at2"/>
<name>A0A1Q2CCH1_9ACTN</name>
<keyword evidence="2" id="KW-1185">Reference proteome</keyword>
<dbReference type="AlphaFoldDB" id="A0A1Q2CCH1"/>
<sequence length="210" mass="21848">MPAWGWFLVALAVGSALLAVAVTVDVRARRRAGGVGEPAPRRGIDAVDAQVPRYVTQDDVDALPSPGRGRPREPGHPGEGFSFGHAHADFGTNPDGAALTNPQILVVDGEVSSMRELLGPLSAATEALPLVVVADGFHPEVIATLAANRRALAFPVVAAVAGARDRTRLAELTGAEVLSPADLRAGYVPATALGSARRWTSTPTRAWVQT</sequence>
<dbReference type="Gene3D" id="3.50.7.10">
    <property type="entry name" value="GroEL"/>
    <property type="match status" value="1"/>
</dbReference>
<accession>A0A1Q2CCH1</accession>
<gene>
    <name evidence="1" type="ORF">RPIT_02485</name>
</gene>
<dbReference type="RefSeq" id="WP_077340273.1">
    <property type="nucleotide sequence ID" value="NZ_CP019605.1"/>
</dbReference>
<dbReference type="SUPFAM" id="SSF52029">
    <property type="entry name" value="GroEL apical domain-like"/>
    <property type="match status" value="1"/>
</dbReference>
<dbReference type="Proteomes" id="UP000188324">
    <property type="component" value="Chromosome"/>
</dbReference>
<proteinExistence type="predicted"/>
<reference evidence="1 2" key="1">
    <citation type="journal article" date="2016" name="Int. J. Syst. Evol. Microbiol.">
        <title>Tessaracoccus flavus sp. nov., isolated from the drainage system of a lindane-producing factory.</title>
        <authorList>
            <person name="Kumari R."/>
            <person name="Singh P."/>
            <person name="Schumann P."/>
            <person name="Lal R."/>
        </authorList>
    </citation>
    <scope>NUCLEOTIDE SEQUENCE [LARGE SCALE GENOMIC DNA]</scope>
    <source>
        <strain evidence="1 2">RP1T</strain>
    </source>
</reference>
<evidence type="ECO:0000313" key="2">
    <source>
        <dbReference type="Proteomes" id="UP000188324"/>
    </source>
</evidence>
<dbReference type="InterPro" id="IPR027409">
    <property type="entry name" value="GroEL-like_apical_dom_sf"/>
</dbReference>
<dbReference type="KEGG" id="tfl:RPIT_02485"/>
<dbReference type="EMBL" id="CP019605">
    <property type="protein sequence ID" value="AQP43823.1"/>
    <property type="molecule type" value="Genomic_DNA"/>
</dbReference>
<protein>
    <submittedName>
        <fullName evidence="1">Uncharacterized protein</fullName>
    </submittedName>
</protein>
<organism evidence="1 2">
    <name type="scientific">Tessaracoccus flavus</name>
    <dbReference type="NCBI Taxonomy" id="1610493"/>
    <lineage>
        <taxon>Bacteria</taxon>
        <taxon>Bacillati</taxon>
        <taxon>Actinomycetota</taxon>
        <taxon>Actinomycetes</taxon>
        <taxon>Propionibacteriales</taxon>
        <taxon>Propionibacteriaceae</taxon>
        <taxon>Tessaracoccus</taxon>
    </lineage>
</organism>